<dbReference type="InterPro" id="IPR011547">
    <property type="entry name" value="SLC26A/SulP_dom"/>
</dbReference>
<feature type="transmembrane region" description="Helical" evidence="5">
    <location>
        <begin position="171"/>
        <end position="190"/>
    </location>
</feature>
<feature type="transmembrane region" description="Helical" evidence="5">
    <location>
        <begin position="99"/>
        <end position="117"/>
    </location>
</feature>
<feature type="transmembrane region" description="Helical" evidence="5">
    <location>
        <begin position="378"/>
        <end position="408"/>
    </location>
</feature>
<keyword evidence="4 5" id="KW-0472">Membrane</keyword>
<evidence type="ECO:0000256" key="1">
    <source>
        <dbReference type="ARBA" id="ARBA00004141"/>
    </source>
</evidence>
<feature type="transmembrane region" description="Helical" evidence="5">
    <location>
        <begin position="19"/>
        <end position="38"/>
    </location>
</feature>
<feature type="transmembrane region" description="Helical" evidence="5">
    <location>
        <begin position="129"/>
        <end position="151"/>
    </location>
</feature>
<gene>
    <name evidence="7" type="ORF">PPG34_11420</name>
</gene>
<comment type="caution">
    <text evidence="7">The sequence shown here is derived from an EMBL/GenBank/DDBJ whole genome shotgun (WGS) entry which is preliminary data.</text>
</comment>
<feature type="transmembrane region" description="Helical" evidence="5">
    <location>
        <begin position="247"/>
        <end position="270"/>
    </location>
</feature>
<dbReference type="Gene3D" id="3.30.750.24">
    <property type="entry name" value="STAS domain"/>
    <property type="match status" value="1"/>
</dbReference>
<evidence type="ECO:0000313" key="8">
    <source>
        <dbReference type="Proteomes" id="UP001250932"/>
    </source>
</evidence>
<dbReference type="Proteomes" id="UP001250932">
    <property type="component" value="Unassembled WGS sequence"/>
</dbReference>
<dbReference type="InterPro" id="IPR002645">
    <property type="entry name" value="STAS_dom"/>
</dbReference>
<evidence type="ECO:0000259" key="6">
    <source>
        <dbReference type="PROSITE" id="PS50801"/>
    </source>
</evidence>
<dbReference type="RefSeq" id="WP_313833439.1">
    <property type="nucleotide sequence ID" value="NZ_JAQOUE010000001.1"/>
</dbReference>
<dbReference type="PANTHER" id="PTHR11814">
    <property type="entry name" value="SULFATE TRANSPORTER"/>
    <property type="match status" value="1"/>
</dbReference>
<dbReference type="InterPro" id="IPR036513">
    <property type="entry name" value="STAS_dom_sf"/>
</dbReference>
<dbReference type="PROSITE" id="PS50801">
    <property type="entry name" value="STAS"/>
    <property type="match status" value="1"/>
</dbReference>
<evidence type="ECO:0000256" key="5">
    <source>
        <dbReference type="SAM" id="Phobius"/>
    </source>
</evidence>
<protein>
    <submittedName>
        <fullName evidence="7">SulP family inorganic anion transporter</fullName>
    </submittedName>
</protein>
<name>A0ABU3K974_9BACT</name>
<feature type="transmembrane region" description="Helical" evidence="5">
    <location>
        <begin position="344"/>
        <end position="366"/>
    </location>
</feature>
<keyword evidence="2 5" id="KW-0812">Transmembrane</keyword>
<feature type="transmembrane region" description="Helical" evidence="5">
    <location>
        <begin position="321"/>
        <end position="338"/>
    </location>
</feature>
<evidence type="ECO:0000313" key="7">
    <source>
        <dbReference type="EMBL" id="MDT7042964.1"/>
    </source>
</evidence>
<dbReference type="InterPro" id="IPR001902">
    <property type="entry name" value="SLC26A/SulP_fam"/>
</dbReference>
<dbReference type="CDD" id="cd07042">
    <property type="entry name" value="STAS_SulP_like_sulfate_transporter"/>
    <property type="match status" value="1"/>
</dbReference>
<feature type="transmembrane region" description="Helical" evidence="5">
    <location>
        <begin position="202"/>
        <end position="222"/>
    </location>
</feature>
<accession>A0ABU3K974</accession>
<feature type="transmembrane region" description="Helical" evidence="5">
    <location>
        <begin position="44"/>
        <end position="63"/>
    </location>
</feature>
<dbReference type="SUPFAM" id="SSF52091">
    <property type="entry name" value="SpoIIaa-like"/>
    <property type="match status" value="1"/>
</dbReference>
<evidence type="ECO:0000256" key="4">
    <source>
        <dbReference type="ARBA" id="ARBA00023136"/>
    </source>
</evidence>
<dbReference type="Pfam" id="PF01740">
    <property type="entry name" value="STAS"/>
    <property type="match status" value="1"/>
</dbReference>
<dbReference type="EMBL" id="JAQOUE010000001">
    <property type="protein sequence ID" value="MDT7042964.1"/>
    <property type="molecule type" value="Genomic_DNA"/>
</dbReference>
<feature type="domain" description="STAS" evidence="6">
    <location>
        <begin position="447"/>
        <end position="550"/>
    </location>
</feature>
<dbReference type="Pfam" id="PF00916">
    <property type="entry name" value="Sulfate_transp"/>
    <property type="match status" value="1"/>
</dbReference>
<organism evidence="7 8">
    <name type="scientific">Candidatus Nitronereus thalassa</name>
    <dbReference type="NCBI Taxonomy" id="3020898"/>
    <lineage>
        <taxon>Bacteria</taxon>
        <taxon>Pseudomonadati</taxon>
        <taxon>Nitrospirota</taxon>
        <taxon>Nitrospiria</taxon>
        <taxon>Nitrospirales</taxon>
        <taxon>Nitrospiraceae</taxon>
        <taxon>Candidatus Nitronereus</taxon>
    </lineage>
</organism>
<comment type="subcellular location">
    <subcellularLocation>
        <location evidence="1">Membrane</location>
        <topology evidence="1">Multi-pass membrane protein</topology>
    </subcellularLocation>
</comment>
<keyword evidence="3 5" id="KW-1133">Transmembrane helix</keyword>
<evidence type="ECO:0000256" key="3">
    <source>
        <dbReference type="ARBA" id="ARBA00022989"/>
    </source>
</evidence>
<sequence>MTYETPESKIDFRHIQGDLLGGLTAGIVTLPLALAFGLQSGLGAMSGLYGAIFLGAVAVIFGGTRTLISTPTGPMTVVAALTISQAISFAGSLELALGTILGIFFLAGSVQIVFGLLKFGGNIKYIPYPVLSGFMTGIGIILILFEIYPLIGLPAPSSIRQVLTGGLQALLHTNLQALLLGVVTLAIIYLAPKVTTIIPATLTALIAGTLISLGFGFSVPLIGEVAQGLPTLQFESFLHFDFSQPSFILSAAVTLGALGCIDTLLTAVIVDKMTETKHHSDRELIGQGMGNMVSAFFGGVPGAGTTMSSIVNVKAGGRTRLSGVFSSLFLLAVLFGLGKYVQYVPIPVLAAILITVGFDIIDYNGLKEVMKVDRAEGAILFIVLGMTVFVDLITAVGTGMTLSVFVFMKKMGDIGEETITLFPLRSLKVRKPIDLREEFVLPQEYLDNVYIKSFTGPVFFGFAHFLIDNLKQLPSVKIIVFEMNRVPYLDQSAAHALESVFEYMQKRNILVLLANINEQPLQMLRAVDLIPRLIPDHHVFLDIFDCVIWLEDEFVSGKSPF</sequence>
<reference evidence="7 8" key="1">
    <citation type="journal article" date="2023" name="ISME J.">
        <title>Cultivation and genomic characterization of novel and ubiquitous marine nitrite-oxidizing bacteria from the Nitrospirales.</title>
        <authorList>
            <person name="Mueller A.J."/>
            <person name="Daebeler A."/>
            <person name="Herbold C.W."/>
            <person name="Kirkegaard R.H."/>
            <person name="Daims H."/>
        </authorList>
    </citation>
    <scope>NUCLEOTIDE SEQUENCE [LARGE SCALE GENOMIC DNA]</scope>
    <source>
        <strain evidence="7 8">EB</strain>
    </source>
</reference>
<proteinExistence type="predicted"/>
<keyword evidence="8" id="KW-1185">Reference proteome</keyword>
<evidence type="ECO:0000256" key="2">
    <source>
        <dbReference type="ARBA" id="ARBA00022692"/>
    </source>
</evidence>